<evidence type="ECO:0000313" key="2">
    <source>
        <dbReference type="EMBL" id="GIY17796.1"/>
    </source>
</evidence>
<proteinExistence type="predicted"/>
<dbReference type="EMBL" id="BPLR01007546">
    <property type="protein sequence ID" value="GIY17796.1"/>
    <property type="molecule type" value="Genomic_DNA"/>
</dbReference>
<keyword evidence="3" id="KW-1185">Reference proteome</keyword>
<dbReference type="InterPro" id="IPR052729">
    <property type="entry name" value="Acyl/Acetyltrans_Enzymes"/>
</dbReference>
<sequence length="204" mass="22743">MTSSIYQDILLDHPLKFVILTSIRRISPTSFGGLYAVKQSHRGKVLEFEYGKGNGAHRRKGNFRCSEFRKRNGEPEGIQIVQIRASVLPAVINYDASVHGYDRSKIVTLTTSEQDSYSLAAVRNGTRRVCGYGCLKSNVQGSLLVGPLYADRADIAEELLRRLFDEFPGEYNGKITVGVINCNSEAMELVKKLQLDIGQEVPRC</sequence>
<accession>A0AAV4RAU7</accession>
<evidence type="ECO:0000259" key="1">
    <source>
        <dbReference type="Pfam" id="PF18014"/>
    </source>
</evidence>
<dbReference type="Proteomes" id="UP001054945">
    <property type="component" value="Unassembled WGS sequence"/>
</dbReference>
<gene>
    <name evidence="2" type="primary">AVEN_175523_1</name>
    <name evidence="2" type="ORF">CEXT_360141</name>
</gene>
<comment type="caution">
    <text evidence="2">The sequence shown here is derived from an EMBL/GenBank/DDBJ whole genome shotgun (WGS) entry which is preliminary data.</text>
</comment>
<evidence type="ECO:0000313" key="3">
    <source>
        <dbReference type="Proteomes" id="UP001054945"/>
    </source>
</evidence>
<dbReference type="InterPro" id="IPR041496">
    <property type="entry name" value="YitH/HolE_GNAT"/>
</dbReference>
<dbReference type="PANTHER" id="PTHR47237">
    <property type="entry name" value="SLL0310 PROTEIN"/>
    <property type="match status" value="1"/>
</dbReference>
<dbReference type="Pfam" id="PF18014">
    <property type="entry name" value="Acetyltransf_18"/>
    <property type="match status" value="1"/>
</dbReference>
<dbReference type="PANTHER" id="PTHR47237:SF1">
    <property type="entry name" value="SLL0310 PROTEIN"/>
    <property type="match status" value="1"/>
</dbReference>
<feature type="domain" description="YitH/HolE acetyltransferase (GNAT)" evidence="1">
    <location>
        <begin position="91"/>
        <end position="201"/>
    </location>
</feature>
<dbReference type="Gene3D" id="3.40.630.90">
    <property type="match status" value="1"/>
</dbReference>
<protein>
    <submittedName>
        <fullName evidence="2">N-acetyltransferase domain-containing protein</fullName>
    </submittedName>
</protein>
<name>A0AAV4RAU7_CAEEX</name>
<reference evidence="2 3" key="1">
    <citation type="submission" date="2021-06" db="EMBL/GenBank/DDBJ databases">
        <title>Caerostris extrusa draft genome.</title>
        <authorList>
            <person name="Kono N."/>
            <person name="Arakawa K."/>
        </authorList>
    </citation>
    <scope>NUCLEOTIDE SEQUENCE [LARGE SCALE GENOMIC DNA]</scope>
</reference>
<dbReference type="AlphaFoldDB" id="A0AAV4RAU7"/>
<organism evidence="2 3">
    <name type="scientific">Caerostris extrusa</name>
    <name type="common">Bark spider</name>
    <name type="synonym">Caerostris bankana</name>
    <dbReference type="NCBI Taxonomy" id="172846"/>
    <lineage>
        <taxon>Eukaryota</taxon>
        <taxon>Metazoa</taxon>
        <taxon>Ecdysozoa</taxon>
        <taxon>Arthropoda</taxon>
        <taxon>Chelicerata</taxon>
        <taxon>Arachnida</taxon>
        <taxon>Araneae</taxon>
        <taxon>Araneomorphae</taxon>
        <taxon>Entelegynae</taxon>
        <taxon>Araneoidea</taxon>
        <taxon>Araneidae</taxon>
        <taxon>Caerostris</taxon>
    </lineage>
</organism>